<reference evidence="2" key="1">
    <citation type="submission" date="2023-06" db="EMBL/GenBank/DDBJ databases">
        <authorList>
            <consortium name="Lawrence Berkeley National Laboratory"/>
            <person name="Ahrendt S."/>
            <person name="Sahu N."/>
            <person name="Indic B."/>
            <person name="Wong-Bajracharya J."/>
            <person name="Merenyi Z."/>
            <person name="Ke H.-M."/>
            <person name="Monk M."/>
            <person name="Kocsube S."/>
            <person name="Drula E."/>
            <person name="Lipzen A."/>
            <person name="Balint B."/>
            <person name="Henrissat B."/>
            <person name="Andreopoulos B."/>
            <person name="Martin F.M."/>
            <person name="Harder C.B."/>
            <person name="Rigling D."/>
            <person name="Ford K.L."/>
            <person name="Foster G.D."/>
            <person name="Pangilinan J."/>
            <person name="Papanicolaou A."/>
            <person name="Barry K."/>
            <person name="LaButti K."/>
            <person name="Viragh M."/>
            <person name="Koriabine M."/>
            <person name="Yan M."/>
            <person name="Riley R."/>
            <person name="Champramary S."/>
            <person name="Plett K.L."/>
            <person name="Tsai I.J."/>
            <person name="Slot J."/>
            <person name="Sipos G."/>
            <person name="Plett J."/>
            <person name="Nagy L.G."/>
            <person name="Grigoriev I.V."/>
        </authorList>
    </citation>
    <scope>NUCLEOTIDE SEQUENCE</scope>
    <source>
        <strain evidence="2">FPL87.14</strain>
    </source>
</reference>
<sequence length="64" mass="7170">MSCSVAGYLRTIPAALFLGLHLYICLCYFLDFYFDFSTPQRLSWTTAAATGFTALLFLVTYPAD</sequence>
<keyword evidence="1" id="KW-1133">Transmembrane helix</keyword>
<dbReference type="EMBL" id="JAUEPT010000003">
    <property type="protein sequence ID" value="KAK0453103.1"/>
    <property type="molecule type" value="Genomic_DNA"/>
</dbReference>
<keyword evidence="3" id="KW-1185">Reference proteome</keyword>
<dbReference type="Proteomes" id="UP001175226">
    <property type="component" value="Unassembled WGS sequence"/>
</dbReference>
<dbReference type="AlphaFoldDB" id="A0AA39K6G6"/>
<feature type="transmembrane region" description="Helical" evidence="1">
    <location>
        <begin position="12"/>
        <end position="30"/>
    </location>
</feature>
<keyword evidence="1" id="KW-0812">Transmembrane</keyword>
<keyword evidence="1" id="KW-0472">Membrane</keyword>
<name>A0AA39K6G6_9AGAR</name>
<feature type="non-terminal residue" evidence="2">
    <location>
        <position position="64"/>
    </location>
</feature>
<gene>
    <name evidence="2" type="ORF">EV421DRAFT_1761979</name>
</gene>
<protein>
    <submittedName>
        <fullName evidence="2">Uncharacterized protein</fullName>
    </submittedName>
</protein>
<evidence type="ECO:0000313" key="3">
    <source>
        <dbReference type="Proteomes" id="UP001175226"/>
    </source>
</evidence>
<organism evidence="2 3">
    <name type="scientific">Armillaria borealis</name>
    <dbReference type="NCBI Taxonomy" id="47425"/>
    <lineage>
        <taxon>Eukaryota</taxon>
        <taxon>Fungi</taxon>
        <taxon>Dikarya</taxon>
        <taxon>Basidiomycota</taxon>
        <taxon>Agaricomycotina</taxon>
        <taxon>Agaricomycetes</taxon>
        <taxon>Agaricomycetidae</taxon>
        <taxon>Agaricales</taxon>
        <taxon>Marasmiineae</taxon>
        <taxon>Physalacriaceae</taxon>
        <taxon>Armillaria</taxon>
    </lineage>
</organism>
<comment type="caution">
    <text evidence="2">The sequence shown here is derived from an EMBL/GenBank/DDBJ whole genome shotgun (WGS) entry which is preliminary data.</text>
</comment>
<feature type="transmembrane region" description="Helical" evidence="1">
    <location>
        <begin position="42"/>
        <end position="63"/>
    </location>
</feature>
<evidence type="ECO:0000313" key="2">
    <source>
        <dbReference type="EMBL" id="KAK0453103.1"/>
    </source>
</evidence>
<accession>A0AA39K6G6</accession>
<proteinExistence type="predicted"/>
<evidence type="ECO:0000256" key="1">
    <source>
        <dbReference type="SAM" id="Phobius"/>
    </source>
</evidence>